<reference evidence="1" key="1">
    <citation type="journal article" date="2018" name="Genome Biol.">
        <title>SKESA: strategic k-mer extension for scrupulous assemblies.</title>
        <authorList>
            <person name="Souvorov A."/>
            <person name="Agarwala R."/>
            <person name="Lipman D.J."/>
        </authorList>
    </citation>
    <scope>NUCLEOTIDE SEQUENCE</scope>
    <source>
        <strain evidence="1">MA.CK_00/00001968</strain>
    </source>
</reference>
<dbReference type="EMBL" id="DAAUQX010000010">
    <property type="protein sequence ID" value="HAF2127431.1"/>
    <property type="molecule type" value="Genomic_DNA"/>
</dbReference>
<accession>A0A743P3K7</accession>
<reference evidence="1" key="2">
    <citation type="submission" date="2020-02" db="EMBL/GenBank/DDBJ databases">
        <authorList>
            <consortium name="NCBI Pathogen Detection Project"/>
        </authorList>
    </citation>
    <scope>NUCLEOTIDE SEQUENCE</scope>
    <source>
        <strain evidence="1">MA.CK_00/00001968</strain>
    </source>
</reference>
<comment type="caution">
    <text evidence="1">The sequence shown here is derived from an EMBL/GenBank/DDBJ whole genome shotgun (WGS) entry which is preliminary data.</text>
</comment>
<dbReference type="AlphaFoldDB" id="A0A743P3K7"/>
<proteinExistence type="predicted"/>
<gene>
    <name evidence="1" type="ORF">G9F27_001556</name>
</gene>
<evidence type="ECO:0000313" key="1">
    <source>
        <dbReference type="EMBL" id="HAF2127431.1"/>
    </source>
</evidence>
<protein>
    <submittedName>
        <fullName evidence="1">Uncharacterized protein</fullName>
    </submittedName>
</protein>
<name>A0A743P3K7_SALER</name>
<organism evidence="1">
    <name type="scientific">Salmonella enterica</name>
    <name type="common">Salmonella choleraesuis</name>
    <dbReference type="NCBI Taxonomy" id="28901"/>
    <lineage>
        <taxon>Bacteria</taxon>
        <taxon>Pseudomonadati</taxon>
        <taxon>Pseudomonadota</taxon>
        <taxon>Gammaproteobacteria</taxon>
        <taxon>Enterobacterales</taxon>
        <taxon>Enterobacteriaceae</taxon>
        <taxon>Salmonella</taxon>
    </lineage>
</organism>
<sequence length="103" mass="11937">MKAIFDNKKDKAVRIANNLINTKDLHKTIISHGYQSFDDIASQIDFWNQHISNCLLDDNKNISLNDNFKNSAKFYCFILEEIGNKLKDQSYLLKEELKAILGK</sequence>